<evidence type="ECO:0000256" key="1">
    <source>
        <dbReference type="SAM" id="MobiDB-lite"/>
    </source>
</evidence>
<gene>
    <name evidence="2" type="ORF">TR113713</name>
</gene>
<reference evidence="2" key="1">
    <citation type="submission" date="2016-01" db="EMBL/GenBank/DDBJ databases">
        <title>Reference transcriptome for the parasite Schistocephalus solidus: insights into the molecular evolution of parasitism.</title>
        <authorList>
            <person name="Hebert F.O."/>
            <person name="Grambauer S."/>
            <person name="Barber I."/>
            <person name="Landry C.R."/>
            <person name="Aubin-Horth N."/>
        </authorList>
    </citation>
    <scope>NUCLEOTIDE SEQUENCE</scope>
</reference>
<protein>
    <submittedName>
        <fullName evidence="2">Uncharacterized protein</fullName>
    </submittedName>
</protein>
<evidence type="ECO:0000313" key="2">
    <source>
        <dbReference type="EMBL" id="JAP49018.1"/>
    </source>
</evidence>
<feature type="non-terminal residue" evidence="2">
    <location>
        <position position="1"/>
    </location>
</feature>
<dbReference type="AlphaFoldDB" id="A0A0X3PBD6"/>
<organism evidence="2">
    <name type="scientific">Schistocephalus solidus</name>
    <name type="common">Tapeworm</name>
    <dbReference type="NCBI Taxonomy" id="70667"/>
    <lineage>
        <taxon>Eukaryota</taxon>
        <taxon>Metazoa</taxon>
        <taxon>Spiralia</taxon>
        <taxon>Lophotrochozoa</taxon>
        <taxon>Platyhelminthes</taxon>
        <taxon>Cestoda</taxon>
        <taxon>Eucestoda</taxon>
        <taxon>Diphyllobothriidea</taxon>
        <taxon>Diphyllobothriidae</taxon>
        <taxon>Schistocephalus</taxon>
    </lineage>
</organism>
<proteinExistence type="predicted"/>
<name>A0A0X3PBD6_SCHSO</name>
<dbReference type="EMBL" id="GEEE01014207">
    <property type="protein sequence ID" value="JAP49018.1"/>
    <property type="molecule type" value="Transcribed_RNA"/>
</dbReference>
<feature type="compositionally biased region" description="Acidic residues" evidence="1">
    <location>
        <begin position="374"/>
        <end position="390"/>
    </location>
</feature>
<sequence>TDEYSVSTLKVVATVPVLLNGVPSEGSSRAEKHFVNIAQTFGISEGVARGAASGCRVAGETLMALLSPPGAAKAMMAAMVRMSDRYDCRWLEILAYRMFGYCFTPLIIIQTAIRTFPVAPWSLFFSRREFGLTDVVDVDNLNLKRPYSVWLPFVREMVNRGILDRAVQDGWGGFTEEVRGDHLLAAHKALMTKDLDCPELRLQGKAFLEDYARWLNNPLIMYTRVEGMSNRYPDLAYFSVALVKKHLPGNQIAGYKGATIDRCKQPRFMLEVLDRFSDYLSSATTSLVTADRQLGPTLVALFATPEVMTANEIQAIRGIFDVPGAQNVAQNINAAIHQIQPAVIDYAGNVENNALVDEPVDEEDVVIAAGAPQEADEEQVEDDPNMEGVE</sequence>
<accession>A0A0X3PBD6</accession>
<feature type="region of interest" description="Disordered" evidence="1">
    <location>
        <begin position="370"/>
        <end position="390"/>
    </location>
</feature>